<feature type="transmembrane region" description="Helical" evidence="8">
    <location>
        <begin position="339"/>
        <end position="356"/>
    </location>
</feature>
<comment type="subcellular location">
    <subcellularLocation>
        <location evidence="1">Cell membrane</location>
        <topology evidence="1">Multi-pass membrane protein</topology>
    </subcellularLocation>
</comment>
<dbReference type="Proteomes" id="UP000630887">
    <property type="component" value="Unassembled WGS sequence"/>
</dbReference>
<keyword evidence="6 8" id="KW-0472">Membrane</keyword>
<feature type="transmembrane region" description="Helical" evidence="8">
    <location>
        <begin position="309"/>
        <end position="327"/>
    </location>
</feature>
<protein>
    <submittedName>
        <fullName evidence="10">MFS transporter</fullName>
    </submittedName>
</protein>
<dbReference type="AlphaFoldDB" id="A0A8J3P693"/>
<feature type="transmembrane region" description="Helical" evidence="8">
    <location>
        <begin position="272"/>
        <end position="289"/>
    </location>
</feature>
<evidence type="ECO:0000256" key="1">
    <source>
        <dbReference type="ARBA" id="ARBA00004651"/>
    </source>
</evidence>
<evidence type="ECO:0000256" key="2">
    <source>
        <dbReference type="ARBA" id="ARBA00022448"/>
    </source>
</evidence>
<sequence>MPPSPRETSVPAGSRRSATDPDAGVQAVSDRAAAVTGPAETAGPGRPVTGGSAPSGVRRWFAETVGGLPATYWYLWTGSLINRAGGFVIVYLTIYLTTVQGFSPSQSGLVLGLWAAGGAIGTMAGGVAADRIGRRITLLVAHLGGVVLLVSLAFAQGFWVIAPLTFLFGLVGEASRPAFQALMVDVVPEKDRLRAFTLNYWAVNVGFAVAATLAGLAASADPKLIFLVDAATALAPFLFILLKVREPHRARPAAAPHAPVERAGIGVVLRDRVFLGFVAVNLLISFVFMQHLSTLPIAMTGDGIPAQQYGLVIALNGVLIVAGQLFIPKLIRSYDRSRVLAVAALIIGLGFGLTAFADSAAFYALTVLIWTVGEMLNSPSNSTLTAALSPAAMRGRYQGVMSLSWSVAGFAAPVLGGYVQQHLGDEALWLGCGVIAIVAAAGQLWSGPARERRAEALQAV</sequence>
<dbReference type="InterPro" id="IPR020846">
    <property type="entry name" value="MFS_dom"/>
</dbReference>
<evidence type="ECO:0000259" key="9">
    <source>
        <dbReference type="PROSITE" id="PS50850"/>
    </source>
</evidence>
<dbReference type="InterPro" id="IPR036259">
    <property type="entry name" value="MFS_trans_sf"/>
</dbReference>
<feature type="transmembrane region" description="Helical" evidence="8">
    <location>
        <begin position="200"/>
        <end position="218"/>
    </location>
</feature>
<dbReference type="SUPFAM" id="SSF103473">
    <property type="entry name" value="MFS general substrate transporter"/>
    <property type="match status" value="1"/>
</dbReference>
<dbReference type="Gene3D" id="1.20.1250.20">
    <property type="entry name" value="MFS general substrate transporter like domains"/>
    <property type="match status" value="1"/>
</dbReference>
<dbReference type="EMBL" id="BONI01000013">
    <property type="protein sequence ID" value="GIG05269.1"/>
    <property type="molecule type" value="Genomic_DNA"/>
</dbReference>
<dbReference type="InterPro" id="IPR011701">
    <property type="entry name" value="MFS"/>
</dbReference>
<evidence type="ECO:0000256" key="3">
    <source>
        <dbReference type="ARBA" id="ARBA00022475"/>
    </source>
</evidence>
<feature type="transmembrane region" description="Helical" evidence="8">
    <location>
        <begin position="84"/>
        <end position="103"/>
    </location>
</feature>
<evidence type="ECO:0000256" key="8">
    <source>
        <dbReference type="SAM" id="Phobius"/>
    </source>
</evidence>
<dbReference type="InterPro" id="IPR005829">
    <property type="entry name" value="Sugar_transporter_CS"/>
</dbReference>
<keyword evidence="2" id="KW-0813">Transport</keyword>
<gene>
    <name evidence="10" type="ORF">Cco03nite_19690</name>
</gene>
<dbReference type="CDD" id="cd17329">
    <property type="entry name" value="MFS_MdtH_MDR_like"/>
    <property type="match status" value="1"/>
</dbReference>
<feature type="transmembrane region" description="Helical" evidence="8">
    <location>
        <begin position="427"/>
        <end position="445"/>
    </location>
</feature>
<feature type="domain" description="Major facilitator superfamily (MFS) profile" evidence="9">
    <location>
        <begin position="71"/>
        <end position="451"/>
    </location>
</feature>
<dbReference type="PANTHER" id="PTHR23517:SF2">
    <property type="entry name" value="MULTIDRUG RESISTANCE PROTEIN MDTH"/>
    <property type="match status" value="1"/>
</dbReference>
<accession>A0A8J3P693</accession>
<feature type="transmembrane region" description="Helical" evidence="8">
    <location>
        <begin position="224"/>
        <end position="242"/>
    </location>
</feature>
<organism evidence="10 11">
    <name type="scientific">Catellatospora coxensis</name>
    <dbReference type="NCBI Taxonomy" id="310354"/>
    <lineage>
        <taxon>Bacteria</taxon>
        <taxon>Bacillati</taxon>
        <taxon>Actinomycetota</taxon>
        <taxon>Actinomycetes</taxon>
        <taxon>Micromonosporales</taxon>
        <taxon>Micromonosporaceae</taxon>
        <taxon>Catellatospora</taxon>
    </lineage>
</organism>
<feature type="region of interest" description="Disordered" evidence="7">
    <location>
        <begin position="1"/>
        <end position="53"/>
    </location>
</feature>
<dbReference type="Pfam" id="PF07690">
    <property type="entry name" value="MFS_1"/>
    <property type="match status" value="1"/>
</dbReference>
<dbReference type="PROSITE" id="PS00216">
    <property type="entry name" value="SUGAR_TRANSPORT_1"/>
    <property type="match status" value="1"/>
</dbReference>
<dbReference type="GO" id="GO:0005886">
    <property type="term" value="C:plasma membrane"/>
    <property type="evidence" value="ECO:0007669"/>
    <property type="project" value="UniProtKB-SubCell"/>
</dbReference>
<dbReference type="PROSITE" id="PS50850">
    <property type="entry name" value="MFS"/>
    <property type="match status" value="1"/>
</dbReference>
<evidence type="ECO:0000313" key="11">
    <source>
        <dbReference type="Proteomes" id="UP000630887"/>
    </source>
</evidence>
<dbReference type="GO" id="GO:0022857">
    <property type="term" value="F:transmembrane transporter activity"/>
    <property type="evidence" value="ECO:0007669"/>
    <property type="project" value="InterPro"/>
</dbReference>
<reference evidence="10 11" key="1">
    <citation type="submission" date="2021-01" db="EMBL/GenBank/DDBJ databases">
        <title>Whole genome shotgun sequence of Catellatospora coxensis NBRC 107359.</title>
        <authorList>
            <person name="Komaki H."/>
            <person name="Tamura T."/>
        </authorList>
    </citation>
    <scope>NUCLEOTIDE SEQUENCE [LARGE SCALE GENOMIC DNA]</scope>
    <source>
        <strain evidence="10 11">NBRC 107359</strain>
    </source>
</reference>
<dbReference type="PANTHER" id="PTHR23517">
    <property type="entry name" value="RESISTANCE PROTEIN MDTM, PUTATIVE-RELATED-RELATED"/>
    <property type="match status" value="1"/>
</dbReference>
<comment type="caution">
    <text evidence="10">The sequence shown here is derived from an EMBL/GenBank/DDBJ whole genome shotgun (WGS) entry which is preliminary data.</text>
</comment>
<evidence type="ECO:0000313" key="10">
    <source>
        <dbReference type="EMBL" id="GIG05269.1"/>
    </source>
</evidence>
<proteinExistence type="predicted"/>
<evidence type="ECO:0000256" key="5">
    <source>
        <dbReference type="ARBA" id="ARBA00022989"/>
    </source>
</evidence>
<feature type="transmembrane region" description="Helical" evidence="8">
    <location>
        <begin position="136"/>
        <end position="154"/>
    </location>
</feature>
<feature type="transmembrane region" description="Helical" evidence="8">
    <location>
        <begin position="109"/>
        <end position="129"/>
    </location>
</feature>
<evidence type="ECO:0000256" key="6">
    <source>
        <dbReference type="ARBA" id="ARBA00023136"/>
    </source>
</evidence>
<feature type="transmembrane region" description="Helical" evidence="8">
    <location>
        <begin position="160"/>
        <end position="179"/>
    </location>
</feature>
<name>A0A8J3P693_9ACTN</name>
<evidence type="ECO:0000256" key="4">
    <source>
        <dbReference type="ARBA" id="ARBA00022692"/>
    </source>
</evidence>
<keyword evidence="11" id="KW-1185">Reference proteome</keyword>
<evidence type="ECO:0000256" key="7">
    <source>
        <dbReference type="SAM" id="MobiDB-lite"/>
    </source>
</evidence>
<dbReference type="InterPro" id="IPR050171">
    <property type="entry name" value="MFS_Transporters"/>
</dbReference>
<keyword evidence="4 8" id="KW-0812">Transmembrane</keyword>
<keyword evidence="3" id="KW-1003">Cell membrane</keyword>
<keyword evidence="5 8" id="KW-1133">Transmembrane helix</keyword>